<evidence type="ECO:0000313" key="4">
    <source>
        <dbReference type="Proteomes" id="UP001391051"/>
    </source>
</evidence>
<protein>
    <submittedName>
        <fullName evidence="3">Peptidase S41 family protein</fullName>
    </submittedName>
</protein>
<accession>A0ABR1QK04</accession>
<feature type="transmembrane region" description="Helical" evidence="1">
    <location>
        <begin position="284"/>
        <end position="302"/>
    </location>
</feature>
<keyword evidence="2" id="KW-0732">Signal</keyword>
<keyword evidence="1" id="KW-1133">Transmembrane helix</keyword>
<feature type="signal peptide" evidence="2">
    <location>
        <begin position="1"/>
        <end position="16"/>
    </location>
</feature>
<keyword evidence="1" id="KW-0472">Membrane</keyword>
<keyword evidence="4" id="KW-1185">Reference proteome</keyword>
<reference evidence="3 4" key="1">
    <citation type="submission" date="2023-01" db="EMBL/GenBank/DDBJ databases">
        <title>Analysis of 21 Apiospora genomes using comparative genomics revels a genus with tremendous synthesis potential of carbohydrate active enzymes and secondary metabolites.</title>
        <authorList>
            <person name="Sorensen T."/>
        </authorList>
    </citation>
    <scope>NUCLEOTIDE SEQUENCE [LARGE SCALE GENOMIC DNA]</scope>
    <source>
        <strain evidence="3 4">CBS 24483</strain>
    </source>
</reference>
<gene>
    <name evidence="3" type="ORF">PG986_006290</name>
</gene>
<proteinExistence type="predicted"/>
<evidence type="ECO:0000313" key="3">
    <source>
        <dbReference type="EMBL" id="KAK7957068.1"/>
    </source>
</evidence>
<evidence type="ECO:0000256" key="1">
    <source>
        <dbReference type="SAM" id="Phobius"/>
    </source>
</evidence>
<dbReference type="GeneID" id="92075574"/>
<sequence>MRNLIALVSALQVAGAASTPLVIEPRAQQQSGDACTTLSQFIQSHAVEGKGRLVEDQLVHDCLTALSFKSQLTGRFLTELRKYVQFQSTLEALKAPPKSYLSPTTDILGGLDTIAKTTYQSQYDFDMALTSLFNSANDAPIYSFAPEVILIIGDGMCASTCTAFVNLMTNVGGVRTVAFGGRPGTGPMQIMGGVRGSQVYPVEAVYDFVTQADTRLHEKPSLLSKDLTAKWQASRPINSTAFPLLLRSGGVNFRNAYQQGDDATPLQFAYQAADGRLFYMFDNYAYAYGGLVAAMLVLAITWSL</sequence>
<comment type="caution">
    <text evidence="3">The sequence shown here is derived from an EMBL/GenBank/DDBJ whole genome shotgun (WGS) entry which is preliminary data.</text>
</comment>
<dbReference type="PANTHER" id="PTHR37049">
    <property type="entry name" value="PEPTIDASE S41 FAMILY PROTEIN"/>
    <property type="match status" value="1"/>
</dbReference>
<name>A0ABR1QK04_9PEZI</name>
<evidence type="ECO:0000256" key="2">
    <source>
        <dbReference type="SAM" id="SignalP"/>
    </source>
</evidence>
<dbReference type="InterPro" id="IPR052766">
    <property type="entry name" value="S41A_metabolite_peptidase"/>
</dbReference>
<dbReference type="Proteomes" id="UP001391051">
    <property type="component" value="Unassembled WGS sequence"/>
</dbReference>
<dbReference type="RefSeq" id="XP_066702374.1">
    <property type="nucleotide sequence ID" value="XM_066842512.1"/>
</dbReference>
<dbReference type="PANTHER" id="PTHR37049:SF4">
    <property type="entry name" value="RHODANESE DOMAIN-CONTAINING PROTEIN"/>
    <property type="match status" value="1"/>
</dbReference>
<feature type="chain" id="PRO_5046616650" evidence="2">
    <location>
        <begin position="17"/>
        <end position="304"/>
    </location>
</feature>
<organism evidence="3 4">
    <name type="scientific">Apiospora aurea</name>
    <dbReference type="NCBI Taxonomy" id="335848"/>
    <lineage>
        <taxon>Eukaryota</taxon>
        <taxon>Fungi</taxon>
        <taxon>Dikarya</taxon>
        <taxon>Ascomycota</taxon>
        <taxon>Pezizomycotina</taxon>
        <taxon>Sordariomycetes</taxon>
        <taxon>Xylariomycetidae</taxon>
        <taxon>Amphisphaeriales</taxon>
        <taxon>Apiosporaceae</taxon>
        <taxon>Apiospora</taxon>
    </lineage>
</organism>
<keyword evidence="1" id="KW-0812">Transmembrane</keyword>
<dbReference type="EMBL" id="JAQQWE010000004">
    <property type="protein sequence ID" value="KAK7957068.1"/>
    <property type="molecule type" value="Genomic_DNA"/>
</dbReference>